<sequence length="120" mass="12760">MEHKIHAWWILVLLLASTTTLKPASAAFSCGNAVSALTPCGPYLIAVSGTTSPSTQCCQSVQSLNRMAVTPQDRRALCQCFKQTGPSFGVVPSRARQLPLLCKLGLNTAISPNVNCNSIK</sequence>
<name>A0AAV9BBQ0_ACOGR</name>
<dbReference type="Pfam" id="PF14368">
    <property type="entry name" value="LTP_2"/>
    <property type="match status" value="1"/>
</dbReference>
<feature type="signal peptide" evidence="1">
    <location>
        <begin position="1"/>
        <end position="26"/>
    </location>
</feature>
<dbReference type="InterPro" id="IPR036312">
    <property type="entry name" value="Bifun_inhib/LTP/seed_sf"/>
</dbReference>
<dbReference type="AlphaFoldDB" id="A0AAV9BBQ0"/>
<dbReference type="GO" id="GO:0008289">
    <property type="term" value="F:lipid binding"/>
    <property type="evidence" value="ECO:0007669"/>
    <property type="project" value="InterPro"/>
</dbReference>
<dbReference type="GO" id="GO:0006869">
    <property type="term" value="P:lipid transport"/>
    <property type="evidence" value="ECO:0007669"/>
    <property type="project" value="InterPro"/>
</dbReference>
<feature type="domain" description="Bifunctional inhibitor/plant lipid transfer protein/seed storage helical" evidence="2">
    <location>
        <begin position="30"/>
        <end position="116"/>
    </location>
</feature>
<keyword evidence="4" id="KW-1185">Reference proteome</keyword>
<dbReference type="EMBL" id="JAUJYN010000004">
    <property type="protein sequence ID" value="KAK1273711.1"/>
    <property type="molecule type" value="Genomic_DNA"/>
</dbReference>
<dbReference type="Gene3D" id="1.10.110.10">
    <property type="entry name" value="Plant lipid-transfer and hydrophobic proteins"/>
    <property type="match status" value="1"/>
</dbReference>
<dbReference type="InterPro" id="IPR000528">
    <property type="entry name" value="Plant_nsLTP"/>
</dbReference>
<accession>A0AAV9BBQ0</accession>
<proteinExistence type="predicted"/>
<protein>
    <recommendedName>
        <fullName evidence="2">Bifunctional inhibitor/plant lipid transfer protein/seed storage helical domain-containing protein</fullName>
    </recommendedName>
</protein>
<evidence type="ECO:0000259" key="2">
    <source>
        <dbReference type="SMART" id="SM00499"/>
    </source>
</evidence>
<dbReference type="PRINTS" id="PR00382">
    <property type="entry name" value="LIPIDTRNSFER"/>
</dbReference>
<dbReference type="PANTHER" id="PTHR33076">
    <property type="entry name" value="NON-SPECIFIC LIPID-TRANSFER PROTEIN 2-RELATED"/>
    <property type="match status" value="1"/>
</dbReference>
<dbReference type="Proteomes" id="UP001179952">
    <property type="component" value="Unassembled WGS sequence"/>
</dbReference>
<evidence type="ECO:0000256" key="1">
    <source>
        <dbReference type="SAM" id="SignalP"/>
    </source>
</evidence>
<reference evidence="3" key="2">
    <citation type="submission" date="2023-06" db="EMBL/GenBank/DDBJ databases">
        <authorList>
            <person name="Ma L."/>
            <person name="Liu K.-W."/>
            <person name="Li Z."/>
            <person name="Hsiao Y.-Y."/>
            <person name="Qi Y."/>
            <person name="Fu T."/>
            <person name="Tang G."/>
            <person name="Zhang D."/>
            <person name="Sun W.-H."/>
            <person name="Liu D.-K."/>
            <person name="Li Y."/>
            <person name="Chen G.-Z."/>
            <person name="Liu X.-D."/>
            <person name="Liao X.-Y."/>
            <person name="Jiang Y.-T."/>
            <person name="Yu X."/>
            <person name="Hao Y."/>
            <person name="Huang J."/>
            <person name="Zhao X.-W."/>
            <person name="Ke S."/>
            <person name="Chen Y.-Y."/>
            <person name="Wu W.-L."/>
            <person name="Hsu J.-L."/>
            <person name="Lin Y.-F."/>
            <person name="Huang M.-D."/>
            <person name="Li C.-Y."/>
            <person name="Huang L."/>
            <person name="Wang Z.-W."/>
            <person name="Zhao X."/>
            <person name="Zhong W.-Y."/>
            <person name="Peng D.-H."/>
            <person name="Ahmad S."/>
            <person name="Lan S."/>
            <person name="Zhang J.-S."/>
            <person name="Tsai W.-C."/>
            <person name="Van De Peer Y."/>
            <person name="Liu Z.-J."/>
        </authorList>
    </citation>
    <scope>NUCLEOTIDE SEQUENCE</scope>
    <source>
        <strain evidence="3">SCP</strain>
        <tissue evidence="3">Leaves</tissue>
    </source>
</reference>
<evidence type="ECO:0000313" key="3">
    <source>
        <dbReference type="EMBL" id="KAK1273711.1"/>
    </source>
</evidence>
<feature type="chain" id="PRO_5043406837" description="Bifunctional inhibitor/plant lipid transfer protein/seed storage helical domain-containing protein" evidence="1">
    <location>
        <begin position="27"/>
        <end position="120"/>
    </location>
</feature>
<evidence type="ECO:0000313" key="4">
    <source>
        <dbReference type="Proteomes" id="UP001179952"/>
    </source>
</evidence>
<organism evidence="3 4">
    <name type="scientific">Acorus gramineus</name>
    <name type="common">Dwarf sweet flag</name>
    <dbReference type="NCBI Taxonomy" id="55184"/>
    <lineage>
        <taxon>Eukaryota</taxon>
        <taxon>Viridiplantae</taxon>
        <taxon>Streptophyta</taxon>
        <taxon>Embryophyta</taxon>
        <taxon>Tracheophyta</taxon>
        <taxon>Spermatophyta</taxon>
        <taxon>Magnoliopsida</taxon>
        <taxon>Liliopsida</taxon>
        <taxon>Acoraceae</taxon>
        <taxon>Acorus</taxon>
    </lineage>
</organism>
<comment type="caution">
    <text evidence="3">The sequence shown here is derived from an EMBL/GenBank/DDBJ whole genome shotgun (WGS) entry which is preliminary data.</text>
</comment>
<gene>
    <name evidence="3" type="ORF">QJS04_geneDACA008055</name>
</gene>
<dbReference type="InterPro" id="IPR016140">
    <property type="entry name" value="Bifunc_inhib/LTP/seed_store"/>
</dbReference>
<dbReference type="CDD" id="cd01960">
    <property type="entry name" value="nsLTP1"/>
    <property type="match status" value="1"/>
</dbReference>
<keyword evidence="1" id="KW-0732">Signal</keyword>
<reference evidence="3" key="1">
    <citation type="journal article" date="2023" name="Nat. Commun.">
        <title>Diploid and tetraploid genomes of Acorus and the evolution of monocots.</title>
        <authorList>
            <person name="Ma L."/>
            <person name="Liu K.W."/>
            <person name="Li Z."/>
            <person name="Hsiao Y.Y."/>
            <person name="Qi Y."/>
            <person name="Fu T."/>
            <person name="Tang G.D."/>
            <person name="Zhang D."/>
            <person name="Sun W.H."/>
            <person name="Liu D.K."/>
            <person name="Li Y."/>
            <person name="Chen G.Z."/>
            <person name="Liu X.D."/>
            <person name="Liao X.Y."/>
            <person name="Jiang Y.T."/>
            <person name="Yu X."/>
            <person name="Hao Y."/>
            <person name="Huang J."/>
            <person name="Zhao X.W."/>
            <person name="Ke S."/>
            <person name="Chen Y.Y."/>
            <person name="Wu W.L."/>
            <person name="Hsu J.L."/>
            <person name="Lin Y.F."/>
            <person name="Huang M.D."/>
            <person name="Li C.Y."/>
            <person name="Huang L."/>
            <person name="Wang Z.W."/>
            <person name="Zhao X."/>
            <person name="Zhong W.Y."/>
            <person name="Peng D.H."/>
            <person name="Ahmad S."/>
            <person name="Lan S."/>
            <person name="Zhang J.S."/>
            <person name="Tsai W.C."/>
            <person name="Van de Peer Y."/>
            <person name="Liu Z.J."/>
        </authorList>
    </citation>
    <scope>NUCLEOTIDE SEQUENCE</scope>
    <source>
        <strain evidence="3">SCP</strain>
    </source>
</reference>
<dbReference type="SUPFAM" id="SSF47699">
    <property type="entry name" value="Bifunctional inhibitor/lipid-transfer protein/seed storage 2S albumin"/>
    <property type="match status" value="1"/>
</dbReference>
<dbReference type="SMART" id="SM00499">
    <property type="entry name" value="AAI"/>
    <property type="match status" value="1"/>
</dbReference>